<evidence type="ECO:0000259" key="2">
    <source>
        <dbReference type="PROSITE" id="PS50132"/>
    </source>
</evidence>
<dbReference type="PROSITE" id="PS50132">
    <property type="entry name" value="RGS"/>
    <property type="match status" value="1"/>
</dbReference>
<feature type="compositionally biased region" description="Polar residues" evidence="1">
    <location>
        <begin position="179"/>
        <end position="191"/>
    </location>
</feature>
<feature type="domain" description="RGS" evidence="2">
    <location>
        <begin position="523"/>
        <end position="681"/>
    </location>
</feature>
<protein>
    <recommendedName>
        <fullName evidence="2">RGS domain-containing protein</fullName>
    </recommendedName>
</protein>
<dbReference type="Proteomes" id="UP001473302">
    <property type="component" value="Unassembled WGS sequence"/>
</dbReference>
<gene>
    <name evidence="3" type="ORF">MFLAVUS_007512</name>
</gene>
<dbReference type="SMART" id="SM00315">
    <property type="entry name" value="RGS"/>
    <property type="match status" value="1"/>
</dbReference>
<feature type="region of interest" description="Disordered" evidence="1">
    <location>
        <begin position="179"/>
        <end position="201"/>
    </location>
</feature>
<dbReference type="Gene3D" id="1.10.167.10">
    <property type="entry name" value="Regulator of G-protein Signalling 4, domain 2"/>
    <property type="match status" value="1"/>
</dbReference>
<sequence length="716" mass="81583">MFTIDGRPSVEDIHSLFFTLMSQINFSVHRHMFRNYVNTFSSEEAITEIASLNISSAAAARATSSSALKMERDMAKALIQQFLWTRLIENAVEPHNRTYRDKGIWKLKEKGLCVLQDYCVNTNTMELLEKFKRDVDQTTVEPMFLINIERLEENDRMNCTRKYITSLFAIMIASLPLRNDNNSKNNSSTPPLQYYPNRKPPAHNPIGFSSPDYIRKVSITSDRSCPFYENSLSRHVSISSANSGSTCSTSSSQEKKSITDYFPHLKILPNDLLIHQKATGNILFQQQKTLLYNLIPSSSNKFKMRSVFPSALCCNWLVGFCTVASNDEAESIMTEFLNLGWITFYDEKHKYNDQVESSKSVALKLTGTGMKIVIDVSLEQYTDFQQTHQPKEPFLNHLDKRYSVVSSSGSSNYTVSTTSSSNLSNFEELLPISRSPLPPLRNSSQAKNNDYFTPIYNAPHQQHIYEAGYNNYDGAPPLLITPNAENITKLHYSNSAASDSNNTPPLTPITLGSDSIKETNSIKLKTILKDTKLCTLFRNFLDINLCVENLDFWVDHSHLRRNCHKNPTLLAMMSPTKQQQLLKEAYILWDTYLSPGASCELNIDHTLREDMAEEISEMVTLITAGTGESIMTKVIISTHSEYESLSTLLNWFDQVNDQIFKLMTTDSVPKFMRTTEYKMTVQSYYREEEIAAKMTNSDLDEFPPPPQRKLKETIFL</sequence>
<evidence type="ECO:0000313" key="4">
    <source>
        <dbReference type="Proteomes" id="UP001473302"/>
    </source>
</evidence>
<accession>A0ABP9Z4I7</accession>
<organism evidence="3 4">
    <name type="scientific">Mucor flavus</name>
    <dbReference type="NCBI Taxonomy" id="439312"/>
    <lineage>
        <taxon>Eukaryota</taxon>
        <taxon>Fungi</taxon>
        <taxon>Fungi incertae sedis</taxon>
        <taxon>Mucoromycota</taxon>
        <taxon>Mucoromycotina</taxon>
        <taxon>Mucoromycetes</taxon>
        <taxon>Mucorales</taxon>
        <taxon>Mucorineae</taxon>
        <taxon>Mucoraceae</taxon>
        <taxon>Mucor</taxon>
    </lineage>
</organism>
<comment type="caution">
    <text evidence="3">The sequence shown here is derived from an EMBL/GenBank/DDBJ whole genome shotgun (WGS) entry which is preliminary data.</text>
</comment>
<dbReference type="PANTHER" id="PTHR10845:SF192">
    <property type="entry name" value="DOUBLE HIT, ISOFORM B"/>
    <property type="match status" value="1"/>
</dbReference>
<keyword evidence="4" id="KW-1185">Reference proteome</keyword>
<dbReference type="InterPro" id="IPR036388">
    <property type="entry name" value="WH-like_DNA-bd_sf"/>
</dbReference>
<evidence type="ECO:0000256" key="1">
    <source>
        <dbReference type="SAM" id="MobiDB-lite"/>
    </source>
</evidence>
<dbReference type="Gene3D" id="1.10.10.10">
    <property type="entry name" value="Winged helix-like DNA-binding domain superfamily/Winged helix DNA-binding domain"/>
    <property type="match status" value="1"/>
</dbReference>
<reference evidence="3 4" key="1">
    <citation type="submission" date="2024-04" db="EMBL/GenBank/DDBJ databases">
        <title>genome sequences of Mucor flavus KT1a and Helicostylum pulchrum KT1b strains isolated from the surface of a dry-aged beef.</title>
        <authorList>
            <person name="Toyotome T."/>
            <person name="Hosono M."/>
            <person name="Torimaru M."/>
            <person name="Fukuda K."/>
            <person name="Mikami N."/>
        </authorList>
    </citation>
    <scope>NUCLEOTIDE SEQUENCE [LARGE SCALE GENOMIC DNA]</scope>
    <source>
        <strain evidence="3 4">KT1a</strain>
    </source>
</reference>
<evidence type="ECO:0000313" key="3">
    <source>
        <dbReference type="EMBL" id="GAA5814022.1"/>
    </source>
</evidence>
<dbReference type="InterPro" id="IPR058855">
    <property type="entry name" value="RGS1/SST2-like_Fungal-DR"/>
</dbReference>
<proteinExistence type="predicted"/>
<dbReference type="EMBL" id="BAABUK010000019">
    <property type="protein sequence ID" value="GAA5814022.1"/>
    <property type="molecule type" value="Genomic_DNA"/>
</dbReference>
<dbReference type="SUPFAM" id="SSF48097">
    <property type="entry name" value="Regulator of G-protein signaling, RGS"/>
    <property type="match status" value="1"/>
</dbReference>
<dbReference type="Pfam" id="PF25889">
    <property type="entry name" value="WHD_Fungal_DR"/>
    <property type="match status" value="1"/>
</dbReference>
<name>A0ABP9Z4I7_9FUNG</name>
<dbReference type="InterPro" id="IPR036305">
    <property type="entry name" value="RGS_sf"/>
</dbReference>
<dbReference type="InterPro" id="IPR044926">
    <property type="entry name" value="RGS_subdomain_2"/>
</dbReference>
<dbReference type="PANTHER" id="PTHR10845">
    <property type="entry name" value="REGULATOR OF G PROTEIN SIGNALING"/>
    <property type="match status" value="1"/>
</dbReference>
<dbReference type="InterPro" id="IPR016137">
    <property type="entry name" value="RGS"/>
</dbReference>
<dbReference type="Pfam" id="PF00615">
    <property type="entry name" value="RGS"/>
    <property type="match status" value="1"/>
</dbReference>